<dbReference type="RefSeq" id="WP_305171513.1">
    <property type="nucleotide sequence ID" value="NZ_JAUUDS010000001.1"/>
</dbReference>
<evidence type="ECO:0000256" key="10">
    <source>
        <dbReference type="HAMAP-Rule" id="MF_00185"/>
    </source>
</evidence>
<keyword evidence="7 10" id="KW-0067">ATP-binding</keyword>
<comment type="catalytic activity">
    <reaction evidence="9 10 11">
        <text>adenosine(37) in tRNA + dimethylallyl diphosphate = N(6)-dimethylallyladenosine(37) in tRNA + diphosphate</text>
        <dbReference type="Rhea" id="RHEA:26482"/>
        <dbReference type="Rhea" id="RHEA-COMP:10162"/>
        <dbReference type="Rhea" id="RHEA-COMP:10375"/>
        <dbReference type="ChEBI" id="CHEBI:33019"/>
        <dbReference type="ChEBI" id="CHEBI:57623"/>
        <dbReference type="ChEBI" id="CHEBI:74411"/>
        <dbReference type="ChEBI" id="CHEBI:74415"/>
        <dbReference type="EC" id="2.5.1.75"/>
    </reaction>
</comment>
<feature type="site" description="Interaction with substrate tRNA" evidence="10">
    <location>
        <position position="130"/>
    </location>
</feature>
<evidence type="ECO:0000256" key="12">
    <source>
        <dbReference type="RuleBase" id="RU003784"/>
    </source>
</evidence>
<organism evidence="14 15">
    <name type="scientific">Sphingomonas aurea</name>
    <dbReference type="NCBI Taxonomy" id="3063994"/>
    <lineage>
        <taxon>Bacteria</taxon>
        <taxon>Pseudomonadati</taxon>
        <taxon>Pseudomonadota</taxon>
        <taxon>Alphaproteobacteria</taxon>
        <taxon>Sphingomonadales</taxon>
        <taxon>Sphingomonadaceae</taxon>
        <taxon>Sphingomonas</taxon>
    </lineage>
</organism>
<evidence type="ECO:0000256" key="8">
    <source>
        <dbReference type="ARBA" id="ARBA00022842"/>
    </source>
</evidence>
<evidence type="ECO:0000256" key="1">
    <source>
        <dbReference type="ARBA" id="ARBA00001946"/>
    </source>
</evidence>
<dbReference type="Gene3D" id="1.10.20.140">
    <property type="match status" value="1"/>
</dbReference>
<dbReference type="Gene3D" id="3.40.50.300">
    <property type="entry name" value="P-loop containing nucleotide triphosphate hydrolases"/>
    <property type="match status" value="1"/>
</dbReference>
<dbReference type="GO" id="GO:0052381">
    <property type="term" value="F:tRNA dimethylallyltransferase activity"/>
    <property type="evidence" value="ECO:0007669"/>
    <property type="project" value="UniProtKB-EC"/>
</dbReference>
<comment type="caution">
    <text evidence="10">Lacks conserved residue(s) required for the propagation of feature annotation.</text>
</comment>
<evidence type="ECO:0000256" key="13">
    <source>
        <dbReference type="RuleBase" id="RU003785"/>
    </source>
</evidence>
<comment type="subunit">
    <text evidence="10">Monomer.</text>
</comment>
<keyword evidence="6 10" id="KW-0547">Nucleotide-binding</keyword>
<evidence type="ECO:0000256" key="7">
    <source>
        <dbReference type="ARBA" id="ARBA00022840"/>
    </source>
</evidence>
<dbReference type="InterPro" id="IPR027417">
    <property type="entry name" value="P-loop_NTPase"/>
</dbReference>
<dbReference type="PANTHER" id="PTHR11088">
    <property type="entry name" value="TRNA DIMETHYLALLYLTRANSFERASE"/>
    <property type="match status" value="1"/>
</dbReference>
<dbReference type="SUPFAM" id="SSF52540">
    <property type="entry name" value="P-loop containing nucleoside triphosphate hydrolases"/>
    <property type="match status" value="1"/>
</dbReference>
<dbReference type="NCBIfam" id="TIGR00174">
    <property type="entry name" value="miaA"/>
    <property type="match status" value="1"/>
</dbReference>
<feature type="site" description="Interaction with substrate tRNA" evidence="10">
    <location>
        <position position="108"/>
    </location>
</feature>
<proteinExistence type="inferred from homology"/>
<comment type="function">
    <text evidence="2 10 12">Catalyzes the transfer of a dimethylallyl group onto the adenine at position 37 in tRNAs that read codons beginning with uridine, leading to the formation of N6-(dimethylallyl)adenosine (i(6)A).</text>
</comment>
<dbReference type="InterPro" id="IPR039657">
    <property type="entry name" value="Dimethylallyltransferase"/>
</dbReference>
<evidence type="ECO:0000313" key="14">
    <source>
        <dbReference type="EMBL" id="MDP1025938.1"/>
    </source>
</evidence>
<dbReference type="EC" id="2.5.1.75" evidence="10"/>
<dbReference type="InterPro" id="IPR018022">
    <property type="entry name" value="IPT"/>
</dbReference>
<evidence type="ECO:0000256" key="4">
    <source>
        <dbReference type="ARBA" id="ARBA00022679"/>
    </source>
</evidence>
<dbReference type="Proteomes" id="UP001230685">
    <property type="component" value="Unassembled WGS sequence"/>
</dbReference>
<comment type="similarity">
    <text evidence="3 10 13">Belongs to the IPP transferase family.</text>
</comment>
<evidence type="ECO:0000256" key="2">
    <source>
        <dbReference type="ARBA" id="ARBA00003213"/>
    </source>
</evidence>
<feature type="binding site" evidence="10">
    <location>
        <begin position="16"/>
        <end position="23"/>
    </location>
    <ligand>
        <name>ATP</name>
        <dbReference type="ChEBI" id="CHEBI:30616"/>
    </ligand>
</feature>
<gene>
    <name evidence="10 14" type="primary">miaA</name>
    <name evidence="14" type="ORF">Q5H91_01815</name>
</gene>
<keyword evidence="15" id="KW-1185">Reference proteome</keyword>
<name>A0ABT9EG43_9SPHN</name>
<dbReference type="PANTHER" id="PTHR11088:SF60">
    <property type="entry name" value="TRNA DIMETHYLALLYLTRANSFERASE"/>
    <property type="match status" value="1"/>
</dbReference>
<evidence type="ECO:0000256" key="9">
    <source>
        <dbReference type="ARBA" id="ARBA00049563"/>
    </source>
</evidence>
<accession>A0ABT9EG43</accession>
<evidence type="ECO:0000256" key="5">
    <source>
        <dbReference type="ARBA" id="ARBA00022694"/>
    </source>
</evidence>
<dbReference type="Pfam" id="PF01715">
    <property type="entry name" value="IPPT"/>
    <property type="match status" value="1"/>
</dbReference>
<dbReference type="EMBL" id="JAUUDS010000001">
    <property type="protein sequence ID" value="MDP1025938.1"/>
    <property type="molecule type" value="Genomic_DNA"/>
</dbReference>
<dbReference type="HAMAP" id="MF_00185">
    <property type="entry name" value="IPP_trans"/>
    <property type="match status" value="1"/>
</dbReference>
<comment type="caution">
    <text evidence="14">The sequence shown here is derived from an EMBL/GenBank/DDBJ whole genome shotgun (WGS) entry which is preliminary data.</text>
</comment>
<evidence type="ECO:0000256" key="11">
    <source>
        <dbReference type="RuleBase" id="RU003783"/>
    </source>
</evidence>
<sequence length="333" mass="35063">MNIDLPPNARVALIAGPTASGKSAAAVAVAERHRGTVINADASQVYADLRVLTARPPAEDEERVPHRLFGHVDGADGGYSAARWAAEAREAIVATLADGRLPVLVGGTGLYLRTLLDGIAPVPTIDPDIRAAVRALPVAAAHAALAAEDAAAAARLNPADTTRVARALEVIRSTGRPLSAWQAQRAGGIGDRIRLAAVRLLPPRAALLEAIDRRAAAMMEPALAEVAALLARTDIPADAPIRRAIGVPPLAAHLAGSLRRNEALQRLQLDTRQYAKRQFTWFRNQPPSIWRIAQQNIDVDGCIDFLLSETGLTGPPLPSSAPLDLPDSDGATP</sequence>
<keyword evidence="4 10" id="KW-0808">Transferase</keyword>
<evidence type="ECO:0000313" key="15">
    <source>
        <dbReference type="Proteomes" id="UP001230685"/>
    </source>
</evidence>
<keyword evidence="8 10" id="KW-0460">Magnesium</keyword>
<evidence type="ECO:0000256" key="6">
    <source>
        <dbReference type="ARBA" id="ARBA00022741"/>
    </source>
</evidence>
<evidence type="ECO:0000256" key="3">
    <source>
        <dbReference type="ARBA" id="ARBA00005842"/>
    </source>
</evidence>
<comment type="cofactor">
    <cofactor evidence="1 10">
        <name>Mg(2+)</name>
        <dbReference type="ChEBI" id="CHEBI:18420"/>
    </cofactor>
</comment>
<keyword evidence="5 10" id="KW-0819">tRNA processing</keyword>
<reference evidence="14 15" key="1">
    <citation type="submission" date="2023-07" db="EMBL/GenBank/DDBJ databases">
        <authorList>
            <person name="Kim M.K."/>
        </authorList>
    </citation>
    <scope>NUCLEOTIDE SEQUENCE [LARGE SCALE GENOMIC DNA]</scope>
    <source>
        <strain evidence="14 15">KR1UV-12</strain>
    </source>
</reference>
<protein>
    <recommendedName>
        <fullName evidence="10">tRNA dimethylallyltransferase</fullName>
        <ecNumber evidence="10">2.5.1.75</ecNumber>
    </recommendedName>
    <alternativeName>
        <fullName evidence="10">Dimethylallyl diphosphate:tRNA dimethylallyltransferase</fullName>
        <shortName evidence="10">DMAPP:tRNA dimethylallyltransferase</shortName>
        <shortName evidence="10">DMATase</shortName>
    </alternativeName>
    <alternativeName>
        <fullName evidence="10">Isopentenyl-diphosphate:tRNA isopentenyltransferase</fullName>
        <shortName evidence="10">IPP transferase</shortName>
        <shortName evidence="10">IPPT</shortName>
        <shortName evidence="10">IPTase</shortName>
    </alternativeName>
</protein>
<feature type="binding site" evidence="10">
    <location>
        <begin position="18"/>
        <end position="23"/>
    </location>
    <ligand>
        <name>substrate</name>
    </ligand>
</feature>